<comment type="caution">
    <text evidence="3">The sequence shown here is derived from an EMBL/GenBank/DDBJ whole genome shotgun (WGS) entry which is preliminary data.</text>
</comment>
<feature type="domain" description="Neurotransmitter-gated ion-channel transmembrane" evidence="2">
    <location>
        <begin position="31"/>
        <end position="69"/>
    </location>
</feature>
<proteinExistence type="predicted"/>
<dbReference type="GO" id="GO:0006811">
    <property type="term" value="P:monoatomic ion transport"/>
    <property type="evidence" value="ECO:0007669"/>
    <property type="project" value="InterPro"/>
</dbReference>
<keyword evidence="1" id="KW-0812">Transmembrane</keyword>
<keyword evidence="1" id="KW-1133">Transmembrane helix</keyword>
<evidence type="ECO:0000259" key="2">
    <source>
        <dbReference type="Pfam" id="PF02932"/>
    </source>
</evidence>
<feature type="transmembrane region" description="Helical" evidence="1">
    <location>
        <begin position="46"/>
        <end position="66"/>
    </location>
</feature>
<protein>
    <recommendedName>
        <fullName evidence="2">Neurotransmitter-gated ion-channel transmembrane domain-containing protein</fullName>
    </recommendedName>
</protein>
<keyword evidence="1" id="KW-0472">Membrane</keyword>
<sequence>MTRAGDRYPPVVCWSAASSTPHVMPRGALAASINNSLPAVSYVKAVDVWIGVCLAFIFAAVLEFAWVSYRGSLQSECEVLN</sequence>
<dbReference type="Gene3D" id="6.10.250.2810">
    <property type="match status" value="1"/>
</dbReference>
<keyword evidence="4" id="KW-1185">Reference proteome</keyword>
<evidence type="ECO:0000256" key="1">
    <source>
        <dbReference type="SAM" id="Phobius"/>
    </source>
</evidence>
<dbReference type="InterPro" id="IPR006029">
    <property type="entry name" value="Neurotrans-gated_channel_TM"/>
</dbReference>
<dbReference type="AlphaFoldDB" id="A0A016WYI2"/>
<dbReference type="InterPro" id="IPR036719">
    <property type="entry name" value="Neuro-gated_channel_TM_sf"/>
</dbReference>
<dbReference type="GO" id="GO:0016020">
    <property type="term" value="C:membrane"/>
    <property type="evidence" value="ECO:0007669"/>
    <property type="project" value="InterPro"/>
</dbReference>
<dbReference type="SUPFAM" id="SSF90112">
    <property type="entry name" value="Neurotransmitter-gated ion-channel transmembrane pore"/>
    <property type="match status" value="1"/>
</dbReference>
<gene>
    <name evidence="3" type="primary">Acey_s0455.g1764</name>
    <name evidence="3" type="ORF">Y032_0455g1764</name>
</gene>
<organism evidence="3 4">
    <name type="scientific">Ancylostoma ceylanicum</name>
    <dbReference type="NCBI Taxonomy" id="53326"/>
    <lineage>
        <taxon>Eukaryota</taxon>
        <taxon>Metazoa</taxon>
        <taxon>Ecdysozoa</taxon>
        <taxon>Nematoda</taxon>
        <taxon>Chromadorea</taxon>
        <taxon>Rhabditida</taxon>
        <taxon>Rhabditina</taxon>
        <taxon>Rhabditomorpha</taxon>
        <taxon>Strongyloidea</taxon>
        <taxon>Ancylostomatidae</taxon>
        <taxon>Ancylostomatinae</taxon>
        <taxon>Ancylostoma</taxon>
    </lineage>
</organism>
<dbReference type="Proteomes" id="UP000024635">
    <property type="component" value="Unassembled WGS sequence"/>
</dbReference>
<evidence type="ECO:0000313" key="4">
    <source>
        <dbReference type="Proteomes" id="UP000024635"/>
    </source>
</evidence>
<dbReference type="Pfam" id="PF02932">
    <property type="entry name" value="Neur_chan_memb"/>
    <property type="match status" value="1"/>
</dbReference>
<dbReference type="OrthoDB" id="5860927at2759"/>
<evidence type="ECO:0000313" key="3">
    <source>
        <dbReference type="EMBL" id="EYC44636.1"/>
    </source>
</evidence>
<dbReference type="EMBL" id="JARK01000055">
    <property type="protein sequence ID" value="EYC44636.1"/>
    <property type="molecule type" value="Genomic_DNA"/>
</dbReference>
<reference evidence="4" key="1">
    <citation type="journal article" date="2015" name="Nat. Genet.">
        <title>The genome and transcriptome of the zoonotic hookworm Ancylostoma ceylanicum identify infection-specific gene families.</title>
        <authorList>
            <person name="Schwarz E.M."/>
            <person name="Hu Y."/>
            <person name="Antoshechkin I."/>
            <person name="Miller M.M."/>
            <person name="Sternberg P.W."/>
            <person name="Aroian R.V."/>
        </authorList>
    </citation>
    <scope>NUCLEOTIDE SEQUENCE</scope>
    <source>
        <strain evidence="4">HY135</strain>
    </source>
</reference>
<name>A0A016WYI2_9BILA</name>
<accession>A0A016WYI2</accession>